<gene>
    <name evidence="1" type="ORF">BV898_18967</name>
</gene>
<comment type="caution">
    <text evidence="1">The sequence shown here is derived from an EMBL/GenBank/DDBJ whole genome shotgun (WGS) entry which is preliminary data.</text>
</comment>
<name>A0A9X6NI80_HYPEX</name>
<evidence type="ECO:0000313" key="1">
    <source>
        <dbReference type="EMBL" id="OWA54567.1"/>
    </source>
</evidence>
<accession>A0A9X6NI80</accession>
<protein>
    <submittedName>
        <fullName evidence="1">Uncharacterized protein</fullName>
    </submittedName>
</protein>
<sequence>MKVQDLKYEKLFLLNRYTESLQVDRSFPSARNIRPTPARPPAFVLRKGITSLLRRTGRCGSRRRRVITSHHTEEGDVLQQRSQFEHVQVDIEIGDSEAFHVADRVDHAGVAGIVDGLLEHKLEKPRAEHGIRLEDEKWSNQLLLCGSRLNNTVWVYGVVVCTRHDSKLQRNSKQGAICLLKRF</sequence>
<proteinExistence type="predicted"/>
<keyword evidence="2" id="KW-1185">Reference proteome</keyword>
<reference evidence="2" key="1">
    <citation type="submission" date="2017-01" db="EMBL/GenBank/DDBJ databases">
        <title>Comparative genomics of anhydrobiosis in the tardigrade Hypsibius dujardini.</title>
        <authorList>
            <person name="Yoshida Y."/>
            <person name="Koutsovoulos G."/>
            <person name="Laetsch D."/>
            <person name="Stevens L."/>
            <person name="Kumar S."/>
            <person name="Horikawa D."/>
            <person name="Ishino K."/>
            <person name="Komine S."/>
            <person name="Tomita M."/>
            <person name="Blaxter M."/>
            <person name="Arakawa K."/>
        </authorList>
    </citation>
    <scope>NUCLEOTIDE SEQUENCE [LARGE SCALE GENOMIC DNA]</scope>
    <source>
        <strain evidence="2">Z151</strain>
    </source>
</reference>
<evidence type="ECO:0000313" key="2">
    <source>
        <dbReference type="Proteomes" id="UP000192578"/>
    </source>
</evidence>
<dbReference type="Proteomes" id="UP000192578">
    <property type="component" value="Unassembled WGS sequence"/>
</dbReference>
<organism evidence="1 2">
    <name type="scientific">Hypsibius exemplaris</name>
    <name type="common">Freshwater tardigrade</name>
    <dbReference type="NCBI Taxonomy" id="2072580"/>
    <lineage>
        <taxon>Eukaryota</taxon>
        <taxon>Metazoa</taxon>
        <taxon>Ecdysozoa</taxon>
        <taxon>Tardigrada</taxon>
        <taxon>Eutardigrada</taxon>
        <taxon>Parachela</taxon>
        <taxon>Hypsibioidea</taxon>
        <taxon>Hypsibiidae</taxon>
        <taxon>Hypsibius</taxon>
    </lineage>
</organism>
<dbReference type="EMBL" id="MTYJ01000424">
    <property type="protein sequence ID" value="OWA54567.1"/>
    <property type="molecule type" value="Genomic_DNA"/>
</dbReference>
<dbReference type="AlphaFoldDB" id="A0A9X6NI80"/>